<keyword evidence="3" id="KW-1185">Reference proteome</keyword>
<feature type="compositionally biased region" description="Basic and acidic residues" evidence="1">
    <location>
        <begin position="225"/>
        <end position="235"/>
    </location>
</feature>
<name>A0ABN8Z599_RANTA</name>
<accession>A0ABN8Z599</accession>
<proteinExistence type="predicted"/>
<feature type="compositionally biased region" description="Polar residues" evidence="1">
    <location>
        <begin position="1"/>
        <end position="14"/>
    </location>
</feature>
<dbReference type="Proteomes" id="UP001176941">
    <property type="component" value="Chromosome 28"/>
</dbReference>
<evidence type="ECO:0000256" key="1">
    <source>
        <dbReference type="SAM" id="MobiDB-lite"/>
    </source>
</evidence>
<feature type="compositionally biased region" description="Low complexity" evidence="1">
    <location>
        <begin position="99"/>
        <end position="112"/>
    </location>
</feature>
<feature type="region of interest" description="Disordered" evidence="1">
    <location>
        <begin position="46"/>
        <end position="198"/>
    </location>
</feature>
<evidence type="ECO:0000313" key="3">
    <source>
        <dbReference type="Proteomes" id="UP001176941"/>
    </source>
</evidence>
<feature type="region of interest" description="Disordered" evidence="1">
    <location>
        <begin position="216"/>
        <end position="268"/>
    </location>
</feature>
<feature type="region of interest" description="Disordered" evidence="1">
    <location>
        <begin position="1"/>
        <end position="27"/>
    </location>
</feature>
<gene>
    <name evidence="2" type="ORF">MRATA1EN1_LOCUS17926</name>
</gene>
<evidence type="ECO:0000313" key="2">
    <source>
        <dbReference type="EMBL" id="CAI9168964.1"/>
    </source>
</evidence>
<organism evidence="2 3">
    <name type="scientific">Rangifer tarandus platyrhynchus</name>
    <name type="common">Svalbard reindeer</name>
    <dbReference type="NCBI Taxonomy" id="3082113"/>
    <lineage>
        <taxon>Eukaryota</taxon>
        <taxon>Metazoa</taxon>
        <taxon>Chordata</taxon>
        <taxon>Craniata</taxon>
        <taxon>Vertebrata</taxon>
        <taxon>Euteleostomi</taxon>
        <taxon>Mammalia</taxon>
        <taxon>Eutheria</taxon>
        <taxon>Laurasiatheria</taxon>
        <taxon>Artiodactyla</taxon>
        <taxon>Ruminantia</taxon>
        <taxon>Pecora</taxon>
        <taxon>Cervidae</taxon>
        <taxon>Odocoileinae</taxon>
        <taxon>Rangifer</taxon>
    </lineage>
</organism>
<feature type="compositionally biased region" description="Basic and acidic residues" evidence="1">
    <location>
        <begin position="62"/>
        <end position="74"/>
    </location>
</feature>
<protein>
    <submittedName>
        <fullName evidence="2">Uncharacterized protein</fullName>
    </submittedName>
</protein>
<sequence length="300" mass="31529">MGTLPGSRSANPASPQEAAGGRWETPAQRLSFAKCKRALARRSDLQEGLLPAPAPPHAPLSRVERRGRGADERPGAGLGCQRGPAAPGVRQGGTAGCLRTPPATAPTGPRAGKGAEDDGGAMETAGWIQRGPGRPGLPASRRRIRRPGEMWPSVRPARSEAGGGDPSSPPGRGARCEVRRKARAKATRTSGGQRPFVPLLKNGARPWLVLSARRPSQSPSFVFGKMDRSSSDIRRGSTWAPGEDGTPGPVWVGTRRPEARPAAPLGADWRDGEGCRRLTGARPFHSCSGAWRAPAAAPFR</sequence>
<reference evidence="2" key="1">
    <citation type="submission" date="2023-04" db="EMBL/GenBank/DDBJ databases">
        <authorList>
            <consortium name="ELIXIR-Norway"/>
        </authorList>
    </citation>
    <scope>NUCLEOTIDE SEQUENCE [LARGE SCALE GENOMIC DNA]</scope>
</reference>
<dbReference type="EMBL" id="OX459964">
    <property type="protein sequence ID" value="CAI9168964.1"/>
    <property type="molecule type" value="Genomic_DNA"/>
</dbReference>